<gene>
    <name evidence="2" type="ORF">ICL16_30680</name>
</gene>
<comment type="caution">
    <text evidence="2">The sequence shown here is derived from an EMBL/GenBank/DDBJ whole genome shotgun (WGS) entry which is preliminary data.</text>
</comment>
<dbReference type="EMBL" id="JACXAE010000092">
    <property type="protein sequence ID" value="MBD2776305.1"/>
    <property type="molecule type" value="Genomic_DNA"/>
</dbReference>
<feature type="region of interest" description="Disordered" evidence="1">
    <location>
        <begin position="129"/>
        <end position="210"/>
    </location>
</feature>
<organism evidence="2 3">
    <name type="scientific">Iningainema tapete BLCC-T55</name>
    <dbReference type="NCBI Taxonomy" id="2748662"/>
    <lineage>
        <taxon>Bacteria</taxon>
        <taxon>Bacillati</taxon>
        <taxon>Cyanobacteriota</taxon>
        <taxon>Cyanophyceae</taxon>
        <taxon>Nostocales</taxon>
        <taxon>Scytonemataceae</taxon>
        <taxon>Iningainema tapete</taxon>
    </lineage>
</organism>
<evidence type="ECO:0000313" key="3">
    <source>
        <dbReference type="Proteomes" id="UP000629098"/>
    </source>
</evidence>
<evidence type="ECO:0000313" key="2">
    <source>
        <dbReference type="EMBL" id="MBD2776305.1"/>
    </source>
</evidence>
<dbReference type="AlphaFoldDB" id="A0A8J6XQD9"/>
<accession>A0A8J6XQD9</accession>
<evidence type="ECO:0000256" key="1">
    <source>
        <dbReference type="SAM" id="MobiDB-lite"/>
    </source>
</evidence>
<protein>
    <submittedName>
        <fullName evidence="2">Uncharacterized protein</fullName>
    </submittedName>
</protein>
<feature type="compositionally biased region" description="Low complexity" evidence="1">
    <location>
        <begin position="169"/>
        <end position="178"/>
    </location>
</feature>
<dbReference type="RefSeq" id="WP_190835380.1">
    <property type="nucleotide sequence ID" value="NZ_CAWPPI010000092.1"/>
</dbReference>
<reference evidence="2" key="1">
    <citation type="submission" date="2020-09" db="EMBL/GenBank/DDBJ databases">
        <title>Iningainema tapete sp. nov. (Scytonemataceae, Cyanobacteria) from greenhouses in central Florida (USA) produces two types of nodularin with biosynthetic potential for microcystin-LR and anabaenopeptins.</title>
        <authorList>
            <person name="Berthold D.E."/>
            <person name="Lefler F.W."/>
            <person name="Huang I.-S."/>
            <person name="Abdulla H."/>
            <person name="Zimba P.V."/>
            <person name="Laughinghouse H.D. IV."/>
        </authorList>
    </citation>
    <scope>NUCLEOTIDE SEQUENCE</scope>
    <source>
        <strain evidence="2">BLCCT55</strain>
    </source>
</reference>
<proteinExistence type="predicted"/>
<name>A0A8J6XQD9_9CYAN</name>
<keyword evidence="3" id="KW-1185">Reference proteome</keyword>
<feature type="compositionally biased region" description="Pro residues" evidence="1">
    <location>
        <begin position="192"/>
        <end position="209"/>
    </location>
</feature>
<feature type="region of interest" description="Disordered" evidence="1">
    <location>
        <begin position="1"/>
        <end position="36"/>
    </location>
</feature>
<sequence>MPQDNDNSQPPYSSEPEANQSESTLEQVTQPPQKPYQTVQPFWKAKTIQILKGTIGVLEATVQKLETEPAPGTVNWWSTVLARLRSLFPALSRLSNTALTGVIVATVTLIVWTGATIFGSKPNEVVTIPPTLETPSGAVATSPQVETSPPPQVEETPSPTPEVTPPPTVEETPPTAVETPPPVEETPALVETPPPVEETPPPEPEPTPTPTIILTPEQTLITAIENQVAQVSDRFASGLIKSIQANFRTSNLTIKISDDWYTLKQSQQEKLAADMLQRSKELDFTHLEIIDSQGRLVARNPVVGTEMIIFQRQALTVPNSES</sequence>
<feature type="compositionally biased region" description="Pro residues" evidence="1">
    <location>
        <begin position="148"/>
        <end position="168"/>
    </location>
</feature>
<dbReference type="Proteomes" id="UP000629098">
    <property type="component" value="Unassembled WGS sequence"/>
</dbReference>